<name>A0A6J6D2R7_9ZZZZ</name>
<comment type="similarity">
    <text evidence="1">Belongs to the protein kinase superfamily. ADCK protein kinase family.</text>
</comment>
<evidence type="ECO:0000256" key="2">
    <source>
        <dbReference type="ARBA" id="ARBA00022679"/>
    </source>
</evidence>
<dbReference type="PANTHER" id="PTHR43851:SF3">
    <property type="entry name" value="COENZYME Q8"/>
    <property type="match status" value="1"/>
</dbReference>
<evidence type="ECO:0000313" key="6">
    <source>
        <dbReference type="EMBL" id="CAB4558092.1"/>
    </source>
</evidence>
<reference evidence="6" key="1">
    <citation type="submission" date="2020-05" db="EMBL/GenBank/DDBJ databases">
        <authorList>
            <person name="Chiriac C."/>
            <person name="Salcher M."/>
            <person name="Ghai R."/>
            <person name="Kavagutti S V."/>
        </authorList>
    </citation>
    <scope>NUCLEOTIDE SEQUENCE</scope>
</reference>
<dbReference type="InterPro" id="IPR004147">
    <property type="entry name" value="ABC1_dom"/>
</dbReference>
<evidence type="ECO:0000256" key="4">
    <source>
        <dbReference type="ARBA" id="ARBA00022840"/>
    </source>
</evidence>
<evidence type="ECO:0000256" key="3">
    <source>
        <dbReference type="ARBA" id="ARBA00022741"/>
    </source>
</evidence>
<dbReference type="AlphaFoldDB" id="A0A6J6D2R7"/>
<accession>A0A6J6D2R7</accession>
<sequence length="499" mass="55422">MTPRRRALRFLLPLSLIAAFVVVLKSGRPQRGSTGPVQNGRRSARNFRLALLGAKTGGSYARHRARRVFADAGKRRELDLAFEMQTTQQVTEALGQMKGALMKVGQMASYIDQGLPEHVRGALADLQQNAPPMSAELAAEVIREEFGKHPDDLFETWDPTPIASASIGQVHRALTREGQAVAVKVQYPGVAEAVGSDLNNAGFIFAGLGVLFPGLDHKALVAELRERVVEELDYEIEAANQRAFAGYYEGHPTIHIPHVIDGYSSRRVLTTELSDGVRWDELLTWSQEEKDLAAETLYRFAFGGLYRLAAFNGDPHPGNYLFHPGGRVTFLDFGLVKYFTAEELDEFGEMIQHMVIDHDAAAFRATVERLGLLPAGLEVTDADVIDYLGHFYEFVAVEGDFTITPEYASETVRRFFDTSGPYAIMQKAANLPGSFVIIQRISLGLYAILGELHATGDWRKIAEELWPFVDGPPSTPMAHRIEEWRRDRHPDAKGAMLSR</sequence>
<dbReference type="GO" id="GO:0005524">
    <property type="term" value="F:ATP binding"/>
    <property type="evidence" value="ECO:0007669"/>
    <property type="project" value="UniProtKB-KW"/>
</dbReference>
<gene>
    <name evidence="6" type="ORF">UFOPK1495_01318</name>
</gene>
<dbReference type="InterPro" id="IPR051409">
    <property type="entry name" value="Atypical_kinase_ADCK"/>
</dbReference>
<protein>
    <submittedName>
        <fullName evidence="6">Unannotated protein</fullName>
    </submittedName>
</protein>
<dbReference type="InterPro" id="IPR034646">
    <property type="entry name" value="ADCK3_dom"/>
</dbReference>
<dbReference type="EMBL" id="CAEZSU010000151">
    <property type="protein sequence ID" value="CAB4558092.1"/>
    <property type="molecule type" value="Genomic_DNA"/>
</dbReference>
<evidence type="ECO:0000259" key="5">
    <source>
        <dbReference type="Pfam" id="PF03109"/>
    </source>
</evidence>
<dbReference type="CDD" id="cd13970">
    <property type="entry name" value="ABC1_ADCK3"/>
    <property type="match status" value="1"/>
</dbReference>
<dbReference type="Pfam" id="PF03109">
    <property type="entry name" value="ABC1"/>
    <property type="match status" value="1"/>
</dbReference>
<dbReference type="InterPro" id="IPR011009">
    <property type="entry name" value="Kinase-like_dom_sf"/>
</dbReference>
<keyword evidence="2" id="KW-0808">Transferase</keyword>
<organism evidence="6">
    <name type="scientific">freshwater metagenome</name>
    <dbReference type="NCBI Taxonomy" id="449393"/>
    <lineage>
        <taxon>unclassified sequences</taxon>
        <taxon>metagenomes</taxon>
        <taxon>ecological metagenomes</taxon>
    </lineage>
</organism>
<dbReference type="PANTHER" id="PTHR43851">
    <property type="match status" value="1"/>
</dbReference>
<feature type="domain" description="ABC1 atypical kinase-like" evidence="5">
    <location>
        <begin position="126"/>
        <end position="361"/>
    </location>
</feature>
<dbReference type="SUPFAM" id="SSF56112">
    <property type="entry name" value="Protein kinase-like (PK-like)"/>
    <property type="match status" value="1"/>
</dbReference>
<proteinExistence type="inferred from homology"/>
<dbReference type="GO" id="GO:0016740">
    <property type="term" value="F:transferase activity"/>
    <property type="evidence" value="ECO:0007669"/>
    <property type="project" value="UniProtKB-KW"/>
</dbReference>
<keyword evidence="4" id="KW-0067">ATP-binding</keyword>
<keyword evidence="3" id="KW-0547">Nucleotide-binding</keyword>
<evidence type="ECO:0000256" key="1">
    <source>
        <dbReference type="ARBA" id="ARBA00009670"/>
    </source>
</evidence>